<dbReference type="InParanoid" id="C1E9H9"/>
<evidence type="ECO:0000313" key="5">
    <source>
        <dbReference type="EMBL" id="ACO65038.1"/>
    </source>
</evidence>
<dbReference type="STRING" id="296587.C1E9H9"/>
<gene>
    <name evidence="5" type="ORF">MICPUN_101265</name>
</gene>
<comment type="similarity">
    <text evidence="1">Belongs to the RPAP1 family.</text>
</comment>
<sequence>MNSTVAETGASAPPPSPLTSTSAAGPFPGRVSSPFSATSRSASTFFPLDFFCFLFFFASEEEEEDDDEEEDDEEEEEESLLLLLLLLDDDEDELEDDESESESESESLLLLLDDELELLSRLPRFPLPLALPSICAFLASYSALRSGGSSPVKSANFCRTFGFFSCCVRLGLETYTLAVGSVQHSLHTEAREEGSGAMAELSRVRPDLNETEDQLLELQRAFLASQDHRANAAARVTRVGGAPPKEPSPENLAGVLPEDIRRAEAARAAVGPSATPKSHAELDSFGTGPAHGFDPTAEIREVVGEVIERAPRSRTGAPIPPTAPTAPGPGLAFPEAKHRTKGPFAGRPKSKFMLERERKAAEAAAAAAGGAVGVAGASPQPPQPTPTTTTARHPLDESKGIEEETARRLAAMSVSEIEDAQSTIAAKLKPSALEFFRKRGADKLSAKSKPATEEAPAPPAAAAESGADAAKQHPPRAPPPASTPPTSPPRSTKKPPLSPARPVEAPPAAPAAAADTMASTAESTSVATSVRFTLEGVPLNADEQPAAGRQASRLGSAVERDPLRSGTQNPADLGYTTRECLELARSSVPAQRSVGLNVLTRVLAHARRWGGGGGAAAQERQEPPPKTGPLGNAGAKFMRRRSVGMVGVYGGNAPPSNPLGLPTPLPAGVHWGDVWLHALVDHNAVLLLRRCLDDAHMPAAAAAAGAIAALVGGATGGGWAPGEVGPSTVAPDQVDAAAAADWFDALESAPPSDQSMTCRATPLWRSGGWGVTFAPFAWEQASGPITLTDQGAVAHDPADEIGEDGSEMGDEERKSRGMAHAVDPIAALLRMGLLLRCRYLLEVAKHPGCVAPVLATLAACARHSAAAATAVARCPRLLQLLVSMASGEGGEYPSGTPSGAIRVLRIIASSAPEHARRLGADGVVTAAVQSAAGASHKTAEGASLWAETLRLWSAVARGGGATPSIDGLFPLLAPMMEPSTANTAPRSPLEAATSAALAAECFALFAALTTSLRDAAGAKFDKIHGWIPPEVDDNGVFKETERNHPDEVHPSTSLTMTSESGDRLSWACAAGAAAAAEAWCVRPPVQPPEPVPGVPAGRNSKGGYSPAAWRAAGNAAHFLASLIEASGIGGESESSAAATAAGRRVLGLADENIEEEGANKPTKGVGVLAVDGLVEGALDALGSSANDATDPELAGRAAFGVALHGGLRLAAATRGAAENTTTVKLAGRTVRQLTLAASISIQANAGDGDGVIRQGRAALVAAAELPSQRALVVALELQESAVEAAGDDGEDEDDEAGIRREGAIAAVEATAALVRALPPGAGSAARDAISAGLLAKRTLGSILRIAAERLTAAVKPPPGDGGEGDALAIKHGGFSHFAARDLELDGEASKHPGSLVPTVTAARGALLGGFAIELLSDGERLDALGESSPPLDGVGSTTPLPPLPQWLLAACSPKSTVNGWGPDGAASCLALLLGLETSGSLVTRDLPADAKLAAVSGIFCLGPGTWRNPSVSAAAAALTDTYWGRLEEEKEANSANPRMGLHSYGEAGFGTGDEDEASSQAAASLAQEVCEAFSNESFGDKLFARHAAFQLRDGAPARARAAAWLALREGVAFHLLPPMTAVAPRPERGDAYMFLPPGGESDPEMLELYVQCLESGALDKSLEGINTGGMPTLPAALALHAATHAVFKDTGVASSASVLRRLLGRPNTRTVLRGIMCTPLTQRRRPAVARAAATGTRRVSVDGAGSNFGPGFAYGMDPPSNNVEARRSVMLAACGEDSSLRKELRVALVEAIPPPPLSDDDDDE</sequence>
<feature type="compositionally biased region" description="Pro residues" evidence="2">
    <location>
        <begin position="318"/>
        <end position="327"/>
    </location>
</feature>
<dbReference type="GeneID" id="8244715"/>
<feature type="compositionally biased region" description="Low complexity" evidence="2">
    <location>
        <begin position="447"/>
        <end position="469"/>
    </location>
</feature>
<feature type="compositionally biased region" description="Low complexity" evidence="2">
    <location>
        <begin position="510"/>
        <end position="522"/>
    </location>
</feature>
<dbReference type="PANTHER" id="PTHR47605:SF2">
    <property type="entry name" value="TRANSCRIPTIONAL ELONGATION REGULATOR MINIYO"/>
    <property type="match status" value="1"/>
</dbReference>
<evidence type="ECO:0000256" key="2">
    <source>
        <dbReference type="SAM" id="MobiDB-lite"/>
    </source>
</evidence>
<reference evidence="5 6" key="1">
    <citation type="journal article" date="2009" name="Science">
        <title>Green evolution and dynamic adaptations revealed by genomes of the marine picoeukaryotes Micromonas.</title>
        <authorList>
            <person name="Worden A.Z."/>
            <person name="Lee J.H."/>
            <person name="Mock T."/>
            <person name="Rouze P."/>
            <person name="Simmons M.P."/>
            <person name="Aerts A.L."/>
            <person name="Allen A.E."/>
            <person name="Cuvelier M.L."/>
            <person name="Derelle E."/>
            <person name="Everett M.V."/>
            <person name="Foulon E."/>
            <person name="Grimwood J."/>
            <person name="Gundlach H."/>
            <person name="Henrissat B."/>
            <person name="Napoli C."/>
            <person name="McDonald S.M."/>
            <person name="Parker M.S."/>
            <person name="Rombauts S."/>
            <person name="Salamov A."/>
            <person name="Von Dassow P."/>
            <person name="Badger J.H."/>
            <person name="Coutinho P.M."/>
            <person name="Demir E."/>
            <person name="Dubchak I."/>
            <person name="Gentemann C."/>
            <person name="Eikrem W."/>
            <person name="Gready J.E."/>
            <person name="John U."/>
            <person name="Lanier W."/>
            <person name="Lindquist E.A."/>
            <person name="Lucas S."/>
            <person name="Mayer K.F."/>
            <person name="Moreau H."/>
            <person name="Not F."/>
            <person name="Otillar R."/>
            <person name="Panaud O."/>
            <person name="Pangilinan J."/>
            <person name="Paulsen I."/>
            <person name="Piegu B."/>
            <person name="Poliakov A."/>
            <person name="Robbens S."/>
            <person name="Schmutz J."/>
            <person name="Toulza E."/>
            <person name="Wyss T."/>
            <person name="Zelensky A."/>
            <person name="Zhou K."/>
            <person name="Armbrust E.V."/>
            <person name="Bhattacharya D."/>
            <person name="Goodenough U.W."/>
            <person name="Van de Peer Y."/>
            <person name="Grigoriev I.V."/>
        </authorList>
    </citation>
    <scope>NUCLEOTIDE SEQUENCE [LARGE SCALE GENOMIC DNA]</scope>
    <source>
        <strain evidence="6">RCC299 / NOUM17</strain>
    </source>
</reference>
<feature type="compositionally biased region" description="Pro residues" evidence="2">
    <location>
        <begin position="496"/>
        <end position="509"/>
    </location>
</feature>
<feature type="region of interest" description="Disordered" evidence="2">
    <location>
        <begin position="442"/>
        <end position="522"/>
    </location>
</feature>
<dbReference type="RefSeq" id="XP_002503780.1">
    <property type="nucleotide sequence ID" value="XM_002503734.1"/>
</dbReference>
<feature type="region of interest" description="Disordered" evidence="2">
    <location>
        <begin position="234"/>
        <end position="253"/>
    </location>
</feature>
<dbReference type="OrthoDB" id="497229at2759"/>
<organism evidence="5 6">
    <name type="scientific">Micromonas commoda (strain RCC299 / NOUM17 / CCMP2709)</name>
    <name type="common">Picoplanktonic green alga</name>
    <dbReference type="NCBI Taxonomy" id="296587"/>
    <lineage>
        <taxon>Eukaryota</taxon>
        <taxon>Viridiplantae</taxon>
        <taxon>Chlorophyta</taxon>
        <taxon>Mamiellophyceae</taxon>
        <taxon>Mamiellales</taxon>
        <taxon>Mamiellaceae</taxon>
        <taxon>Micromonas</taxon>
    </lineage>
</organism>
<evidence type="ECO:0000259" key="4">
    <source>
        <dbReference type="Pfam" id="PF08621"/>
    </source>
</evidence>
<dbReference type="Proteomes" id="UP000002009">
    <property type="component" value="Chromosome 7"/>
</dbReference>
<dbReference type="FunCoup" id="C1E9H9">
    <property type="interactions" value="1311"/>
</dbReference>
<feature type="domain" description="RPAP1 N-terminal" evidence="4">
    <location>
        <begin position="400"/>
        <end position="443"/>
    </location>
</feature>
<dbReference type="Pfam" id="PF08621">
    <property type="entry name" value="RPAP1_N"/>
    <property type="match status" value="1"/>
</dbReference>
<evidence type="ECO:0000313" key="6">
    <source>
        <dbReference type="Proteomes" id="UP000002009"/>
    </source>
</evidence>
<evidence type="ECO:0008006" key="7">
    <source>
        <dbReference type="Google" id="ProtNLM"/>
    </source>
</evidence>
<keyword evidence="6" id="KW-1185">Reference proteome</keyword>
<feature type="compositionally biased region" description="Pro residues" evidence="2">
    <location>
        <begin position="475"/>
        <end position="488"/>
    </location>
</feature>
<evidence type="ECO:0000256" key="1">
    <source>
        <dbReference type="ARBA" id="ARBA00009953"/>
    </source>
</evidence>
<feature type="compositionally biased region" description="Low complexity" evidence="2">
    <location>
        <begin position="18"/>
        <end position="36"/>
    </location>
</feature>
<dbReference type="InterPro" id="IPR055326">
    <property type="entry name" value="MINIYO"/>
</dbReference>
<dbReference type="eggNOG" id="KOG4732">
    <property type="taxonomic scope" value="Eukaryota"/>
</dbReference>
<feature type="compositionally biased region" description="Basic and acidic residues" evidence="2">
    <location>
        <begin position="393"/>
        <end position="404"/>
    </location>
</feature>
<evidence type="ECO:0000259" key="3">
    <source>
        <dbReference type="Pfam" id="PF08620"/>
    </source>
</evidence>
<dbReference type="InterPro" id="IPR013929">
    <property type="entry name" value="RPAP1_C"/>
</dbReference>
<feature type="region of interest" description="Disordered" evidence="2">
    <location>
        <begin position="358"/>
        <end position="404"/>
    </location>
</feature>
<protein>
    <recommendedName>
        <fullName evidence="7">RNA polymerase II-associated protein 1 C-terminal domain-containing protein</fullName>
    </recommendedName>
</protein>
<dbReference type="OMA" id="LIAPWME"/>
<proteinExistence type="inferred from homology"/>
<dbReference type="InterPro" id="IPR013930">
    <property type="entry name" value="RPAP1_N"/>
</dbReference>
<feature type="region of interest" description="Disordered" evidence="2">
    <location>
        <begin position="1"/>
        <end position="36"/>
    </location>
</feature>
<feature type="region of interest" description="Disordered" evidence="2">
    <location>
        <begin position="265"/>
        <end position="295"/>
    </location>
</feature>
<feature type="domain" description="RPAP1 C-terminal" evidence="3">
    <location>
        <begin position="529"/>
        <end position="606"/>
    </location>
</feature>
<accession>C1E9H9</accession>
<feature type="compositionally biased region" description="Low complexity" evidence="2">
    <location>
        <begin position="362"/>
        <end position="377"/>
    </location>
</feature>
<dbReference type="Pfam" id="PF08620">
    <property type="entry name" value="RPAP1_C"/>
    <property type="match status" value="1"/>
</dbReference>
<feature type="region of interest" description="Disordered" evidence="2">
    <location>
        <begin position="310"/>
        <end position="329"/>
    </location>
</feature>
<dbReference type="KEGG" id="mis:MICPUN_101265"/>
<feature type="region of interest" description="Disordered" evidence="2">
    <location>
        <begin position="541"/>
        <end position="573"/>
    </location>
</feature>
<dbReference type="PANTHER" id="PTHR47605">
    <property type="entry name" value="TRANSCRIPTIONAL ELONGATION REGULATOR MINIYO"/>
    <property type="match status" value="1"/>
</dbReference>
<name>C1E9H9_MICCC</name>
<dbReference type="EMBL" id="CP001328">
    <property type="protein sequence ID" value="ACO65038.1"/>
    <property type="molecule type" value="Genomic_DNA"/>
</dbReference>
<feature type="region of interest" description="Disordered" evidence="2">
    <location>
        <begin position="610"/>
        <end position="634"/>
    </location>
</feature>